<dbReference type="AlphaFoldDB" id="A0A9J7BP42"/>
<keyword evidence="2" id="KW-0732">Signal</keyword>
<evidence type="ECO:0000256" key="1">
    <source>
        <dbReference type="SAM" id="MobiDB-lite"/>
    </source>
</evidence>
<reference evidence="3" key="1">
    <citation type="submission" date="2021-04" db="EMBL/GenBank/DDBJ databases">
        <title>Phylogenetic analysis of Acidobacteriaceae.</title>
        <authorList>
            <person name="Qiu L."/>
            <person name="Zhang Q."/>
        </authorList>
    </citation>
    <scope>NUCLEOTIDE SEQUENCE</scope>
    <source>
        <strain evidence="3">DSM 25168</strain>
    </source>
</reference>
<evidence type="ECO:0000313" key="4">
    <source>
        <dbReference type="Proteomes" id="UP001059380"/>
    </source>
</evidence>
<dbReference type="KEGG" id="orp:MOP44_23515"/>
<protein>
    <submittedName>
        <fullName evidence="3">Uncharacterized protein</fullName>
    </submittedName>
</protein>
<feature type="signal peptide" evidence="2">
    <location>
        <begin position="1"/>
        <end position="25"/>
    </location>
</feature>
<feature type="chain" id="PRO_5039908592" evidence="2">
    <location>
        <begin position="26"/>
        <end position="400"/>
    </location>
</feature>
<proteinExistence type="predicted"/>
<sequence length="400" mass="44394">MRSVRWKFFLLFLGMIALVPQPFRAQVSADDSVDDVKVPTPQPAIPAILKAFETFEVVAMPAAHGDKDIDDFILSFIRDPRFSASVNDIVVECGNRRYQSILDQYIAGENIPFTEVQHVWRDTTVQQMCGASGFYEQLYPLVRSLNQHLSATSRLRIVAADPPIDWSKIRSYEDLTPFFDRDGSIASVMESEVLSKHRKALMLFGMFHLLHGGGPGEGDAVTRYERHYPGRTFVIGGFGYYGTDGEELGDLNAPGGVWPSLLRTKNSRFGSLGLEAFLPSPITTDGDCNVSEAFGGKPFKPIADQMDAFLYLGPLRSSLVEPLPADIALDRAYRSEWLRRMKLVGMPGPSTPEEMDAGIVASAADPIMRPIPRHPVSEEMKSRIRQDCLNNKHPAANSAK</sequence>
<gene>
    <name evidence="3" type="ORF">MOP44_23515</name>
</gene>
<evidence type="ECO:0000313" key="3">
    <source>
        <dbReference type="EMBL" id="UWZ83522.1"/>
    </source>
</evidence>
<evidence type="ECO:0000256" key="2">
    <source>
        <dbReference type="SAM" id="SignalP"/>
    </source>
</evidence>
<keyword evidence="4" id="KW-1185">Reference proteome</keyword>
<dbReference type="Proteomes" id="UP001059380">
    <property type="component" value="Chromosome"/>
</dbReference>
<feature type="region of interest" description="Disordered" evidence="1">
    <location>
        <begin position="378"/>
        <end position="400"/>
    </location>
</feature>
<dbReference type="EMBL" id="CP093313">
    <property type="protein sequence ID" value="UWZ83522.1"/>
    <property type="molecule type" value="Genomic_DNA"/>
</dbReference>
<dbReference type="RefSeq" id="WP_260792857.1">
    <property type="nucleotide sequence ID" value="NZ_CP093313.1"/>
</dbReference>
<accession>A0A9J7BP42</accession>
<name>A0A9J7BP42_9BACT</name>
<organism evidence="3 4">
    <name type="scientific">Occallatibacter riparius</name>
    <dbReference type="NCBI Taxonomy" id="1002689"/>
    <lineage>
        <taxon>Bacteria</taxon>
        <taxon>Pseudomonadati</taxon>
        <taxon>Acidobacteriota</taxon>
        <taxon>Terriglobia</taxon>
        <taxon>Terriglobales</taxon>
        <taxon>Acidobacteriaceae</taxon>
        <taxon>Occallatibacter</taxon>
    </lineage>
</organism>